<feature type="compositionally biased region" description="Basic residues" evidence="1">
    <location>
        <begin position="194"/>
        <end position="208"/>
    </location>
</feature>
<feature type="region of interest" description="Disordered" evidence="1">
    <location>
        <begin position="184"/>
        <end position="208"/>
    </location>
</feature>
<dbReference type="AlphaFoldDB" id="A0A2P5B2Y6"/>
<sequence>MGHIVKECVEGDVVAQINLGNFNIGDWMKASRSLSFIRQPRLYSSPTSVTHQAGQDTGHSSSSDGTNGISVALQMSDKQHELVTKVTNYESSLNQSVTPFCQLPKNSILVSTVGLTQLNDHVSSKIIMGDIPKSHVAESPTIKVLSSLREMALSRHKPSSSSDGLSSTNPIEFSLGHDSITFTTKSSSQVSGSKPKRQTSIKCLAHLK</sequence>
<organism evidence="2 3">
    <name type="scientific">Parasponia andersonii</name>
    <name type="common">Sponia andersonii</name>
    <dbReference type="NCBI Taxonomy" id="3476"/>
    <lineage>
        <taxon>Eukaryota</taxon>
        <taxon>Viridiplantae</taxon>
        <taxon>Streptophyta</taxon>
        <taxon>Embryophyta</taxon>
        <taxon>Tracheophyta</taxon>
        <taxon>Spermatophyta</taxon>
        <taxon>Magnoliopsida</taxon>
        <taxon>eudicotyledons</taxon>
        <taxon>Gunneridae</taxon>
        <taxon>Pentapetalae</taxon>
        <taxon>rosids</taxon>
        <taxon>fabids</taxon>
        <taxon>Rosales</taxon>
        <taxon>Cannabaceae</taxon>
        <taxon>Parasponia</taxon>
    </lineage>
</organism>
<proteinExistence type="predicted"/>
<dbReference type="Proteomes" id="UP000237105">
    <property type="component" value="Unassembled WGS sequence"/>
</dbReference>
<gene>
    <name evidence="2" type="ORF">PanWU01x14_276670</name>
</gene>
<evidence type="ECO:0000256" key="1">
    <source>
        <dbReference type="SAM" id="MobiDB-lite"/>
    </source>
</evidence>
<dbReference type="EMBL" id="JXTB01000377">
    <property type="protein sequence ID" value="PON43115.1"/>
    <property type="molecule type" value="Genomic_DNA"/>
</dbReference>
<feature type="region of interest" description="Disordered" evidence="1">
    <location>
        <begin position="46"/>
        <end position="69"/>
    </location>
</feature>
<dbReference type="OrthoDB" id="10434618at2759"/>
<reference evidence="3" key="1">
    <citation type="submission" date="2016-06" db="EMBL/GenBank/DDBJ databases">
        <title>Parallel loss of symbiosis genes in relatives of nitrogen-fixing non-legume Parasponia.</title>
        <authorList>
            <person name="Van Velzen R."/>
            <person name="Holmer R."/>
            <person name="Bu F."/>
            <person name="Rutten L."/>
            <person name="Van Zeijl A."/>
            <person name="Liu W."/>
            <person name="Santuari L."/>
            <person name="Cao Q."/>
            <person name="Sharma T."/>
            <person name="Shen D."/>
            <person name="Roswanjaya Y."/>
            <person name="Wardhani T."/>
            <person name="Kalhor M.S."/>
            <person name="Jansen J."/>
            <person name="Van den Hoogen J."/>
            <person name="Gungor B."/>
            <person name="Hartog M."/>
            <person name="Hontelez J."/>
            <person name="Verver J."/>
            <person name="Yang W.-C."/>
            <person name="Schijlen E."/>
            <person name="Repin R."/>
            <person name="Schilthuizen M."/>
            <person name="Schranz E."/>
            <person name="Heidstra R."/>
            <person name="Miyata K."/>
            <person name="Fedorova E."/>
            <person name="Kohlen W."/>
            <person name="Bisseling T."/>
            <person name="Smit S."/>
            <person name="Geurts R."/>
        </authorList>
    </citation>
    <scope>NUCLEOTIDE SEQUENCE [LARGE SCALE GENOMIC DNA]</scope>
    <source>
        <strain evidence="3">cv. WU1-14</strain>
    </source>
</reference>
<comment type="caution">
    <text evidence="2">The sequence shown here is derived from an EMBL/GenBank/DDBJ whole genome shotgun (WGS) entry which is preliminary data.</text>
</comment>
<evidence type="ECO:0000313" key="2">
    <source>
        <dbReference type="EMBL" id="PON43115.1"/>
    </source>
</evidence>
<keyword evidence="3" id="KW-1185">Reference proteome</keyword>
<evidence type="ECO:0000313" key="3">
    <source>
        <dbReference type="Proteomes" id="UP000237105"/>
    </source>
</evidence>
<accession>A0A2P5B2Y6</accession>
<protein>
    <submittedName>
        <fullName evidence="2">Uncharacterized protein</fullName>
    </submittedName>
</protein>
<name>A0A2P5B2Y6_PARAD</name>